<sequence>MTCARTAAIFGTFDVSNYGDLLFPIVAADRLSDFGFETLPVSPTDGSTVFADALPATAYSDLLQDDRRLDGVLIGGGEIVHVWRGDFLEEYRAGSLPETAYPSLWFGAGVVAALADAPIAWNAPGAPTPLERNLRRFALEPLVAASDYVSARDKTSAIFIGRGTEVAVSPDTVAGIARVWPKSSLERECAAFRERAGLSYDARLIALHTRPGRIPDEDLGRIGAQISALATAHGLTPVLVGIGPSLDDGRALAALDRAITVPTVMLDRPRSLVELASVIAGAALYLGTSMHGYVTAAAYDSPGVIVARPGFRKYAGFAEHIGRREDIVRSWDDGLERADALLRAPRGSLIPDSVHAALDAHWERVARAFDAPRAKAAERAAFLRSVVAHSVRDLGLLSLAGAPLGGRPSEAEPLAELNALRISQ</sequence>
<dbReference type="AlphaFoldDB" id="A0A2W5K1Z0"/>
<evidence type="ECO:0000313" key="3">
    <source>
        <dbReference type="Proteomes" id="UP000249577"/>
    </source>
</evidence>
<evidence type="ECO:0000259" key="1">
    <source>
        <dbReference type="Pfam" id="PF04230"/>
    </source>
</evidence>
<comment type="caution">
    <text evidence="2">The sequence shown here is derived from an EMBL/GenBank/DDBJ whole genome shotgun (WGS) entry which is preliminary data.</text>
</comment>
<dbReference type="Pfam" id="PF04230">
    <property type="entry name" value="PS_pyruv_trans"/>
    <property type="match status" value="1"/>
</dbReference>
<reference evidence="2 3" key="1">
    <citation type="submission" date="2017-08" db="EMBL/GenBank/DDBJ databases">
        <title>Infants hospitalized years apart are colonized by the same room-sourced microbial strains.</title>
        <authorList>
            <person name="Brooks B."/>
            <person name="Olm M.R."/>
            <person name="Firek B.A."/>
            <person name="Baker R."/>
            <person name="Thomas B.C."/>
            <person name="Morowitz M.J."/>
            <person name="Banfield J.F."/>
        </authorList>
    </citation>
    <scope>NUCLEOTIDE SEQUENCE [LARGE SCALE GENOMIC DNA]</scope>
    <source>
        <strain evidence="2">S2_005_003_R2_43</strain>
    </source>
</reference>
<organism evidence="2 3">
    <name type="scientific">Ancylobacter novellus</name>
    <name type="common">Thiobacillus novellus</name>
    <dbReference type="NCBI Taxonomy" id="921"/>
    <lineage>
        <taxon>Bacteria</taxon>
        <taxon>Pseudomonadati</taxon>
        <taxon>Pseudomonadota</taxon>
        <taxon>Alphaproteobacteria</taxon>
        <taxon>Hyphomicrobiales</taxon>
        <taxon>Xanthobacteraceae</taxon>
        <taxon>Ancylobacter</taxon>
    </lineage>
</organism>
<dbReference type="InterPro" id="IPR007345">
    <property type="entry name" value="Polysacch_pyruvyl_Trfase"/>
</dbReference>
<accession>A0A2W5K1Z0</accession>
<name>A0A2W5K1Z0_ANCNO</name>
<dbReference type="Proteomes" id="UP000249577">
    <property type="component" value="Unassembled WGS sequence"/>
</dbReference>
<evidence type="ECO:0000313" key="2">
    <source>
        <dbReference type="EMBL" id="PZQ10771.1"/>
    </source>
</evidence>
<proteinExistence type="predicted"/>
<feature type="domain" description="Polysaccharide pyruvyl transferase" evidence="1">
    <location>
        <begin position="17"/>
        <end position="307"/>
    </location>
</feature>
<gene>
    <name evidence="2" type="ORF">DI565_19525</name>
</gene>
<protein>
    <recommendedName>
        <fullName evidence="1">Polysaccharide pyruvyl transferase domain-containing protein</fullName>
    </recommendedName>
</protein>
<dbReference type="EMBL" id="QFPN01000014">
    <property type="protein sequence ID" value="PZQ10771.1"/>
    <property type="molecule type" value="Genomic_DNA"/>
</dbReference>